<keyword evidence="7" id="KW-1185">Reference proteome</keyword>
<comment type="caution">
    <text evidence="6">The sequence shown here is derived from an EMBL/GenBank/DDBJ whole genome shotgun (WGS) entry which is preliminary data.</text>
</comment>
<dbReference type="PANTHER" id="PTHR24185:SF1">
    <property type="entry name" value="CALCIUM-INDEPENDENT PHOSPHOLIPASE A2-GAMMA"/>
    <property type="match status" value="1"/>
</dbReference>
<dbReference type="EMBL" id="JAULUE010002054">
    <property type="protein sequence ID" value="KAK5895022.1"/>
    <property type="molecule type" value="Genomic_DNA"/>
</dbReference>
<dbReference type="AlphaFoldDB" id="A0AAN8C0T2"/>
<name>A0AAN8C0T2_9TELE</name>
<dbReference type="GO" id="GO:0019369">
    <property type="term" value="P:arachidonate metabolic process"/>
    <property type="evidence" value="ECO:0007669"/>
    <property type="project" value="TreeGrafter"/>
</dbReference>
<dbReference type="Proteomes" id="UP001335648">
    <property type="component" value="Unassembled WGS sequence"/>
</dbReference>
<evidence type="ECO:0000259" key="5">
    <source>
        <dbReference type="PROSITE" id="PS51635"/>
    </source>
</evidence>
<proteinExistence type="predicted"/>
<dbReference type="PROSITE" id="PS51635">
    <property type="entry name" value="PNPLA"/>
    <property type="match status" value="1"/>
</dbReference>
<feature type="short sequence motif" description="GXSXG" evidence="4">
    <location>
        <begin position="137"/>
        <end position="141"/>
    </location>
</feature>
<feature type="short sequence motif" description="DGA/G" evidence="4">
    <location>
        <begin position="283"/>
        <end position="285"/>
    </location>
</feature>
<feature type="domain" description="PNPLA" evidence="5">
    <location>
        <begin position="101"/>
        <end position="296"/>
    </location>
</feature>
<keyword evidence="3 4" id="KW-0443">Lipid metabolism</keyword>
<accession>A0AAN8C0T2</accession>
<evidence type="ECO:0000256" key="1">
    <source>
        <dbReference type="ARBA" id="ARBA00022801"/>
    </source>
</evidence>
<evidence type="ECO:0000256" key="3">
    <source>
        <dbReference type="ARBA" id="ARBA00023098"/>
    </source>
</evidence>
<evidence type="ECO:0000313" key="6">
    <source>
        <dbReference type="EMBL" id="KAK5895022.1"/>
    </source>
</evidence>
<dbReference type="InterPro" id="IPR045217">
    <property type="entry name" value="PNPLA8-like"/>
</dbReference>
<feature type="active site" description="Nucleophile" evidence="4">
    <location>
        <position position="139"/>
    </location>
</feature>
<dbReference type="PANTHER" id="PTHR24185">
    <property type="entry name" value="CALCIUM-INDEPENDENT PHOSPHOLIPASE A2-GAMMA"/>
    <property type="match status" value="1"/>
</dbReference>
<dbReference type="Pfam" id="PF01734">
    <property type="entry name" value="Patatin"/>
    <property type="match status" value="1"/>
</dbReference>
<keyword evidence="1 4" id="KW-0378">Hydrolase</keyword>
<dbReference type="GO" id="GO:0016042">
    <property type="term" value="P:lipid catabolic process"/>
    <property type="evidence" value="ECO:0007669"/>
    <property type="project" value="UniProtKB-UniRule"/>
</dbReference>
<gene>
    <name evidence="6" type="ORF">CesoFtcFv8_011651</name>
</gene>
<reference evidence="6 7" key="1">
    <citation type="journal article" date="2023" name="Mol. Biol. Evol.">
        <title>Genomics of Secondarily Temperate Adaptation in the Only Non-Antarctic Icefish.</title>
        <authorList>
            <person name="Rivera-Colon A.G."/>
            <person name="Rayamajhi N."/>
            <person name="Minhas B.F."/>
            <person name="Madrigal G."/>
            <person name="Bilyk K.T."/>
            <person name="Yoon V."/>
            <person name="Hune M."/>
            <person name="Gregory S."/>
            <person name="Cheng C.H.C."/>
            <person name="Catchen J.M."/>
        </authorList>
    </citation>
    <scope>NUCLEOTIDE SEQUENCE [LARGE SCALE GENOMIC DNA]</scope>
    <source>
        <strain evidence="6">JC2023a</strain>
    </source>
</reference>
<organism evidence="6 7">
    <name type="scientific">Champsocephalus esox</name>
    <name type="common">pike icefish</name>
    <dbReference type="NCBI Taxonomy" id="159716"/>
    <lineage>
        <taxon>Eukaryota</taxon>
        <taxon>Metazoa</taxon>
        <taxon>Chordata</taxon>
        <taxon>Craniata</taxon>
        <taxon>Vertebrata</taxon>
        <taxon>Euteleostomi</taxon>
        <taxon>Actinopterygii</taxon>
        <taxon>Neopterygii</taxon>
        <taxon>Teleostei</taxon>
        <taxon>Neoteleostei</taxon>
        <taxon>Acanthomorphata</taxon>
        <taxon>Eupercaria</taxon>
        <taxon>Perciformes</taxon>
        <taxon>Notothenioidei</taxon>
        <taxon>Channichthyidae</taxon>
        <taxon>Champsocephalus</taxon>
    </lineage>
</organism>
<dbReference type="InterPro" id="IPR002641">
    <property type="entry name" value="PNPLA_dom"/>
</dbReference>
<dbReference type="Gene3D" id="3.40.1090.10">
    <property type="entry name" value="Cytosolic phospholipase A2 catalytic domain"/>
    <property type="match status" value="1"/>
</dbReference>
<dbReference type="CDD" id="cd07211">
    <property type="entry name" value="Pat_PNPLA8"/>
    <property type="match status" value="1"/>
</dbReference>
<feature type="short sequence motif" description="GXGXXG" evidence="4">
    <location>
        <begin position="105"/>
        <end position="110"/>
    </location>
</feature>
<protein>
    <recommendedName>
        <fullName evidence="5">PNPLA domain-containing protein</fullName>
    </recommendedName>
</protein>
<evidence type="ECO:0000256" key="2">
    <source>
        <dbReference type="ARBA" id="ARBA00022963"/>
    </source>
</evidence>
<dbReference type="GO" id="GO:0047499">
    <property type="term" value="F:calcium-independent phospholipase A2 activity"/>
    <property type="evidence" value="ECO:0007669"/>
    <property type="project" value="TreeGrafter"/>
</dbReference>
<sequence>MMNQKFVLSRRKAEEMAQRFIGTLTQTSSPEDLTACLTALNEHLICYPSCKAVMWQENIAVTLLRKRRTFRDNEELQSALRESMALIGFMDPVKGRGIRVLSIDGGGTRGVVPLQVLKILEAETGRKIHELFDYICGVSTGAVLAFMLGLAHFSLEECSEMYQRFGSEVFRQNPLVGTVKMGWSHSYYNTETWEKILREKMGTRILIETARDELSPKVSAVSAVVNWGTSPKAFIFRNYNHKPGSLSRYAGGSACQMWEAVRASSAAPGYFQEFPLQSDIHQDGGIILNNPCALAIHESRLLWPNQPFQCVLSLGTGRFDNVKRGPATSTSLRAKISNLISSATDTEGVHTLLDDLLAPDVYFRFNPMLSAMVSLDESRPQALDQLRRDTHNYLERNRPKLAQLCLVLGAERSAASKTKDWMNERAWEMK</sequence>
<dbReference type="SUPFAM" id="SSF52151">
    <property type="entry name" value="FabD/lysophospholipase-like"/>
    <property type="match status" value="1"/>
</dbReference>
<evidence type="ECO:0000313" key="7">
    <source>
        <dbReference type="Proteomes" id="UP001335648"/>
    </source>
</evidence>
<keyword evidence="2 4" id="KW-0442">Lipid degradation</keyword>
<feature type="active site" description="Proton acceptor" evidence="4">
    <location>
        <position position="283"/>
    </location>
</feature>
<evidence type="ECO:0000256" key="4">
    <source>
        <dbReference type="PROSITE-ProRule" id="PRU01161"/>
    </source>
</evidence>
<dbReference type="GO" id="GO:0016020">
    <property type="term" value="C:membrane"/>
    <property type="evidence" value="ECO:0007669"/>
    <property type="project" value="TreeGrafter"/>
</dbReference>
<dbReference type="InterPro" id="IPR016035">
    <property type="entry name" value="Acyl_Trfase/lysoPLipase"/>
</dbReference>